<gene>
    <name evidence="3" type="ORF">FUA48_13550</name>
</gene>
<organism evidence="3 4">
    <name type="scientific">Flavobacterium alkalisoli</name>
    <dbReference type="NCBI Taxonomy" id="2602769"/>
    <lineage>
        <taxon>Bacteria</taxon>
        <taxon>Pseudomonadati</taxon>
        <taxon>Bacteroidota</taxon>
        <taxon>Flavobacteriia</taxon>
        <taxon>Flavobacteriales</taxon>
        <taxon>Flavobacteriaceae</taxon>
        <taxon>Flavobacterium</taxon>
    </lineage>
</organism>
<dbReference type="OrthoDB" id="1148517at2"/>
<evidence type="ECO:0000313" key="4">
    <source>
        <dbReference type="Proteomes" id="UP000321222"/>
    </source>
</evidence>
<feature type="chain" id="PRO_5023145012" description="Secreted protein" evidence="2">
    <location>
        <begin position="20"/>
        <end position="229"/>
    </location>
</feature>
<dbReference type="RefSeq" id="WP_147584022.1">
    <property type="nucleotide sequence ID" value="NZ_CP042831.1"/>
</dbReference>
<name>A0A5B9FWI8_9FLAO</name>
<proteinExistence type="predicted"/>
<reference evidence="3 4" key="1">
    <citation type="submission" date="2019-08" db="EMBL/GenBank/DDBJ databases">
        <title>Flavobacterium alkalisoli sp. nov., isolated from rhizosphere soil of Suaeda salsa.</title>
        <authorList>
            <person name="Sun J.-Q."/>
            <person name="Xu L."/>
        </authorList>
    </citation>
    <scope>NUCLEOTIDE SEQUENCE [LARGE SCALE GENOMIC DNA]</scope>
    <source>
        <strain evidence="3 4">XS-5</strain>
    </source>
</reference>
<dbReference type="EMBL" id="CP042831">
    <property type="protein sequence ID" value="QEE50561.1"/>
    <property type="molecule type" value="Genomic_DNA"/>
</dbReference>
<evidence type="ECO:0000313" key="3">
    <source>
        <dbReference type="EMBL" id="QEE50561.1"/>
    </source>
</evidence>
<protein>
    <recommendedName>
        <fullName evidence="5">Secreted protein</fullName>
    </recommendedName>
</protein>
<evidence type="ECO:0008006" key="5">
    <source>
        <dbReference type="Google" id="ProtNLM"/>
    </source>
</evidence>
<keyword evidence="2" id="KW-0732">Signal</keyword>
<evidence type="ECO:0000256" key="2">
    <source>
        <dbReference type="SAM" id="SignalP"/>
    </source>
</evidence>
<sequence length="229" mass="25696">MKYLVILFLFLCISPKVMAQGGDKPQGGIAIPREKDPQVSPEPSKEDNTPSMFTIKPPKKELDPRFQIGVDKTDTSPMIIEKQYADSGENYEDRVKIRQQGESSEAYKGNQFLGEIRTKSEYINSYVADFGLQDGDRIRVWINDHIVISDFVLTNNSSAIQIRLQPGFNKIEFEALNQGTTGPNTADIRIVDDQKNVLHSSQWNLATGFRAKVVVVKEDANEGTNVSKE</sequence>
<dbReference type="Proteomes" id="UP000321222">
    <property type="component" value="Chromosome"/>
</dbReference>
<evidence type="ECO:0000256" key="1">
    <source>
        <dbReference type="SAM" id="MobiDB-lite"/>
    </source>
</evidence>
<accession>A0A5B9FWI8</accession>
<feature type="compositionally biased region" description="Basic and acidic residues" evidence="1">
    <location>
        <begin position="32"/>
        <end position="48"/>
    </location>
</feature>
<feature type="signal peptide" evidence="2">
    <location>
        <begin position="1"/>
        <end position="19"/>
    </location>
</feature>
<feature type="region of interest" description="Disordered" evidence="1">
    <location>
        <begin position="22"/>
        <end position="59"/>
    </location>
</feature>
<dbReference type="KEGG" id="fak:FUA48_13550"/>
<keyword evidence="4" id="KW-1185">Reference proteome</keyword>
<dbReference type="AlphaFoldDB" id="A0A5B9FWI8"/>